<evidence type="ECO:0000313" key="9">
    <source>
        <dbReference type="EMBL" id="AWP04490.1"/>
    </source>
</evidence>
<feature type="region of interest" description="Disordered" evidence="7">
    <location>
        <begin position="304"/>
        <end position="326"/>
    </location>
</feature>
<evidence type="ECO:0000256" key="1">
    <source>
        <dbReference type="ARBA" id="ARBA00004123"/>
    </source>
</evidence>
<organism evidence="9 10">
    <name type="scientific">Scophthalmus maximus</name>
    <name type="common">Turbot</name>
    <name type="synonym">Psetta maxima</name>
    <dbReference type="NCBI Taxonomy" id="52904"/>
    <lineage>
        <taxon>Eukaryota</taxon>
        <taxon>Metazoa</taxon>
        <taxon>Chordata</taxon>
        <taxon>Craniata</taxon>
        <taxon>Vertebrata</taxon>
        <taxon>Euteleostomi</taxon>
        <taxon>Actinopterygii</taxon>
        <taxon>Neopterygii</taxon>
        <taxon>Teleostei</taxon>
        <taxon>Neoteleostei</taxon>
        <taxon>Acanthomorphata</taxon>
        <taxon>Carangaria</taxon>
        <taxon>Pleuronectiformes</taxon>
        <taxon>Pleuronectoidei</taxon>
        <taxon>Scophthalmidae</taxon>
        <taxon>Scophthalmus</taxon>
    </lineage>
</organism>
<dbReference type="InterPro" id="IPR017970">
    <property type="entry name" value="Homeobox_CS"/>
</dbReference>
<dbReference type="CDD" id="cd00086">
    <property type="entry name" value="homeodomain"/>
    <property type="match status" value="1"/>
</dbReference>
<keyword evidence="3 6" id="KW-0238">DNA-binding</keyword>
<dbReference type="GO" id="GO:0005634">
    <property type="term" value="C:nucleus"/>
    <property type="evidence" value="ECO:0007669"/>
    <property type="project" value="UniProtKB-SubCell"/>
</dbReference>
<evidence type="ECO:0000256" key="4">
    <source>
        <dbReference type="ARBA" id="ARBA00023155"/>
    </source>
</evidence>
<dbReference type="InterPro" id="IPR008422">
    <property type="entry name" value="KN_HD"/>
</dbReference>
<evidence type="ECO:0000256" key="7">
    <source>
        <dbReference type="SAM" id="MobiDB-lite"/>
    </source>
</evidence>
<evidence type="ECO:0000259" key="8">
    <source>
        <dbReference type="PROSITE" id="PS50071"/>
    </source>
</evidence>
<accession>A0A2U9BL53</accession>
<evidence type="ECO:0000313" key="10">
    <source>
        <dbReference type="Proteomes" id="UP000246464"/>
    </source>
</evidence>
<evidence type="ECO:0000256" key="2">
    <source>
        <dbReference type="ARBA" id="ARBA00008446"/>
    </source>
</evidence>
<dbReference type="SUPFAM" id="SSF46689">
    <property type="entry name" value="Homeodomain-like"/>
    <property type="match status" value="1"/>
</dbReference>
<feature type="domain" description="Homeobox" evidence="8">
    <location>
        <begin position="64"/>
        <end position="127"/>
    </location>
</feature>
<dbReference type="PANTHER" id="PTHR11211">
    <property type="entry name" value="IROQUOIS-CLASS HOMEODOMAIN PROTEIN IRX"/>
    <property type="match status" value="1"/>
</dbReference>
<evidence type="ECO:0000256" key="6">
    <source>
        <dbReference type="PROSITE-ProRule" id="PRU00108"/>
    </source>
</evidence>
<feature type="region of interest" description="Disordered" evidence="7">
    <location>
        <begin position="156"/>
        <end position="185"/>
    </location>
</feature>
<dbReference type="SMART" id="SM00389">
    <property type="entry name" value="HOX"/>
    <property type="match status" value="1"/>
</dbReference>
<name>A0A2U9BL53_SCOMX</name>
<sequence>MMKSETLLHLEDDRRAEERSRLNYADLPHSGLTDGQNTDLLQYQDTSKNSSTVKYRRYGSRLGGVKVRHKRQVLQDMARPLKHWLYKHRDNPYPTKTEKVLLALGSHMTLVQVSNWFANARRRLKNTVRQPDLSWALRIKLYNKYIQGNAERLSVCSDDTDSDDEECPSQAPIGQANFGRSSSHESALEKRGSVLAMADPANSDGGASPPSKYKSSLLNRYLNDTLRHMMAAEADGVASARKRRSHSESLSSNECDRDAVSPASSYETDTNFVYHMVTAKKPGRSLTPELPFQTYREHSTLTAVESAPVPEPGPPQTSPTKTHADTRIGRSKLGRSWRWLPAAHRKKSFPHTRIRIIQKSSHIAEVQTVKVALANSV</sequence>
<keyword evidence="5 6" id="KW-0539">Nucleus</keyword>
<dbReference type="Gene3D" id="1.10.10.60">
    <property type="entry name" value="Homeodomain-like"/>
    <property type="match status" value="1"/>
</dbReference>
<dbReference type="GO" id="GO:0000978">
    <property type="term" value="F:RNA polymerase II cis-regulatory region sequence-specific DNA binding"/>
    <property type="evidence" value="ECO:0007669"/>
    <property type="project" value="TreeGrafter"/>
</dbReference>
<evidence type="ECO:0000256" key="5">
    <source>
        <dbReference type="ARBA" id="ARBA00023242"/>
    </source>
</evidence>
<feature type="compositionally biased region" description="Acidic residues" evidence="7">
    <location>
        <begin position="158"/>
        <end position="167"/>
    </location>
</feature>
<gene>
    <name evidence="9" type="ORF">SMAX5B_006136</name>
</gene>
<comment type="subcellular location">
    <subcellularLocation>
        <location evidence="1 6">Nucleus</location>
    </subcellularLocation>
</comment>
<dbReference type="STRING" id="52904.ENSSMAP00000019256"/>
<dbReference type="Proteomes" id="UP000246464">
    <property type="component" value="Chromosome 7"/>
</dbReference>
<dbReference type="GO" id="GO:0000981">
    <property type="term" value="F:DNA-binding transcription factor activity, RNA polymerase II-specific"/>
    <property type="evidence" value="ECO:0007669"/>
    <property type="project" value="InterPro"/>
</dbReference>
<proteinExistence type="inferred from homology"/>
<feature type="region of interest" description="Disordered" evidence="7">
    <location>
        <begin position="237"/>
        <end position="263"/>
    </location>
</feature>
<keyword evidence="4 6" id="KW-0371">Homeobox</keyword>
<dbReference type="GO" id="GO:0048468">
    <property type="term" value="P:cell development"/>
    <property type="evidence" value="ECO:0007669"/>
    <property type="project" value="TreeGrafter"/>
</dbReference>
<keyword evidence="10" id="KW-1185">Reference proteome</keyword>
<dbReference type="PANTHER" id="PTHR11211:SF3">
    <property type="entry name" value="HOMEOBOX PROTEIN MOHAWK"/>
    <property type="match status" value="1"/>
</dbReference>
<reference evidence="9 10" key="1">
    <citation type="submission" date="2017-12" db="EMBL/GenBank/DDBJ databases">
        <title>Integrating genomic resources of turbot (Scophthalmus maximus) in depth evaluation of genetic and physical mapping variation across individuals.</title>
        <authorList>
            <person name="Martinez P."/>
        </authorList>
    </citation>
    <scope>NUCLEOTIDE SEQUENCE [LARGE SCALE GENOMIC DNA]</scope>
</reference>
<protein>
    <submittedName>
        <fullName evidence="9">Putative homeobox protein Mohawk-like</fullName>
    </submittedName>
</protein>
<dbReference type="PROSITE" id="PS00027">
    <property type="entry name" value="HOMEOBOX_1"/>
    <property type="match status" value="1"/>
</dbReference>
<evidence type="ECO:0000256" key="3">
    <source>
        <dbReference type="ARBA" id="ARBA00023125"/>
    </source>
</evidence>
<dbReference type="PROSITE" id="PS50071">
    <property type="entry name" value="HOMEOBOX_2"/>
    <property type="match status" value="1"/>
</dbReference>
<dbReference type="AlphaFoldDB" id="A0A2U9BL53"/>
<dbReference type="Pfam" id="PF05920">
    <property type="entry name" value="Homeobox_KN"/>
    <property type="match status" value="1"/>
</dbReference>
<comment type="similarity">
    <text evidence="2">Belongs to the TALE/IRO homeobox family.</text>
</comment>
<dbReference type="EMBL" id="CP026249">
    <property type="protein sequence ID" value="AWP04490.1"/>
    <property type="molecule type" value="Genomic_DNA"/>
</dbReference>
<feature type="DNA-binding region" description="Homeobox" evidence="6">
    <location>
        <begin position="66"/>
        <end position="128"/>
    </location>
</feature>
<dbReference type="GO" id="GO:0007517">
    <property type="term" value="P:muscle organ development"/>
    <property type="evidence" value="ECO:0007669"/>
    <property type="project" value="TreeGrafter"/>
</dbReference>
<dbReference type="InterPro" id="IPR001356">
    <property type="entry name" value="HD"/>
</dbReference>
<dbReference type="InterPro" id="IPR009057">
    <property type="entry name" value="Homeodomain-like_sf"/>
</dbReference>